<dbReference type="OrthoDB" id="9787292at2"/>
<evidence type="ECO:0000259" key="1">
    <source>
        <dbReference type="Pfam" id="PF01370"/>
    </source>
</evidence>
<evidence type="ECO:0000313" key="2">
    <source>
        <dbReference type="EMBL" id="PJJ73402.1"/>
    </source>
</evidence>
<proteinExistence type="predicted"/>
<dbReference type="InterPro" id="IPR036291">
    <property type="entry name" value="NAD(P)-bd_dom_sf"/>
</dbReference>
<dbReference type="PANTHER" id="PTHR48079:SF6">
    <property type="entry name" value="NAD(P)-BINDING DOMAIN-CONTAINING PROTEIN-RELATED"/>
    <property type="match status" value="1"/>
</dbReference>
<dbReference type="InterPro" id="IPR051783">
    <property type="entry name" value="NAD(P)-dependent_oxidoreduct"/>
</dbReference>
<feature type="domain" description="NAD-dependent epimerase/dehydratase" evidence="1">
    <location>
        <begin position="3"/>
        <end position="213"/>
    </location>
</feature>
<dbReference type="AlphaFoldDB" id="A0A2M9CNE3"/>
<protein>
    <submittedName>
        <fullName evidence="2">Nucleoside-diphosphate-sugar epimerase</fullName>
    </submittedName>
</protein>
<dbReference type="SUPFAM" id="SSF51735">
    <property type="entry name" value="NAD(P)-binding Rossmann-fold domains"/>
    <property type="match status" value="1"/>
</dbReference>
<dbReference type="GO" id="GO:0004029">
    <property type="term" value="F:aldehyde dehydrogenase (NAD+) activity"/>
    <property type="evidence" value="ECO:0007669"/>
    <property type="project" value="TreeGrafter"/>
</dbReference>
<dbReference type="RefSeq" id="WP_100365493.1">
    <property type="nucleotide sequence ID" value="NZ_PGFF01000001.1"/>
</dbReference>
<dbReference type="Proteomes" id="UP000228758">
    <property type="component" value="Unassembled WGS sequence"/>
</dbReference>
<organism evidence="2 3">
    <name type="scientific">Diaminobutyricimonas aerilata</name>
    <dbReference type="NCBI Taxonomy" id="1162967"/>
    <lineage>
        <taxon>Bacteria</taxon>
        <taxon>Bacillati</taxon>
        <taxon>Actinomycetota</taxon>
        <taxon>Actinomycetes</taxon>
        <taxon>Micrococcales</taxon>
        <taxon>Microbacteriaceae</taxon>
        <taxon>Diaminobutyricimonas</taxon>
    </lineage>
</organism>
<accession>A0A2M9CNE3</accession>
<dbReference type="Pfam" id="PF01370">
    <property type="entry name" value="Epimerase"/>
    <property type="match status" value="1"/>
</dbReference>
<dbReference type="InterPro" id="IPR001509">
    <property type="entry name" value="Epimerase_deHydtase"/>
</dbReference>
<comment type="caution">
    <text evidence="2">The sequence shown here is derived from an EMBL/GenBank/DDBJ whole genome shotgun (WGS) entry which is preliminary data.</text>
</comment>
<keyword evidence="3" id="KW-1185">Reference proteome</keyword>
<dbReference type="PANTHER" id="PTHR48079">
    <property type="entry name" value="PROTEIN YEEZ"/>
    <property type="match status" value="1"/>
</dbReference>
<sequence length="294" mass="30265">MHVLLTGSTGYIGSAVLRALRSAGHTVTALVRSDEAAGRVRGAGAEPVVGDMRDADLVRRLASGVDGAIHAAATGDEQSADADRALTEAVIAGLGERGAPFVRTGGIWAHGSGEAITEQTPRNAPGIVAWREAIDVAALAAPGIRSVLIEPGIVYGHGQGIPNVVTRAEVTADAEPALVLLGDGSQHWATVHVDDLATLYLLALENAPHGSTYLGVNGHNPTVREMGEAASRVRGLGGRVVPEPASATVERLGAFGEALLLDQQATGTAARTDLGWTPTRPTLLDEIEAGHYTD</sequence>
<dbReference type="EMBL" id="PGFF01000001">
    <property type="protein sequence ID" value="PJJ73402.1"/>
    <property type="molecule type" value="Genomic_DNA"/>
</dbReference>
<reference evidence="2 3" key="1">
    <citation type="submission" date="2017-11" db="EMBL/GenBank/DDBJ databases">
        <title>Genomic Encyclopedia of Archaeal and Bacterial Type Strains, Phase II (KMG-II): From Individual Species to Whole Genera.</title>
        <authorList>
            <person name="Goeker M."/>
        </authorList>
    </citation>
    <scope>NUCLEOTIDE SEQUENCE [LARGE SCALE GENOMIC DNA]</scope>
    <source>
        <strain evidence="2 3">DSM 27393</strain>
    </source>
</reference>
<evidence type="ECO:0000313" key="3">
    <source>
        <dbReference type="Proteomes" id="UP000228758"/>
    </source>
</evidence>
<dbReference type="GO" id="GO:0005737">
    <property type="term" value="C:cytoplasm"/>
    <property type="evidence" value="ECO:0007669"/>
    <property type="project" value="TreeGrafter"/>
</dbReference>
<dbReference type="Gene3D" id="3.40.50.720">
    <property type="entry name" value="NAD(P)-binding Rossmann-like Domain"/>
    <property type="match status" value="1"/>
</dbReference>
<name>A0A2M9CNE3_9MICO</name>
<gene>
    <name evidence="2" type="ORF">CLV46_2989</name>
</gene>